<sequence>MDFSRQSYTDAVTGKLGASDFFLGVRRRSGDIGSPRRHAPLAHEAYCIRCCMHEGYNIRGAFRPVAFTRQAADISSSCSVISIIQDGNKTPYRVIVELPNSPRMDACVGV</sequence>
<proteinExistence type="predicted"/>
<evidence type="ECO:0000313" key="1">
    <source>
        <dbReference type="EMBL" id="QRC97456.1"/>
    </source>
</evidence>
<organism evidence="1 2">
    <name type="scientific">Phaeosphaeria nodorum (strain SN15 / ATCC MYA-4574 / FGSC 10173)</name>
    <name type="common">Glume blotch fungus</name>
    <name type="synonym">Parastagonospora nodorum</name>
    <dbReference type="NCBI Taxonomy" id="321614"/>
    <lineage>
        <taxon>Eukaryota</taxon>
        <taxon>Fungi</taxon>
        <taxon>Dikarya</taxon>
        <taxon>Ascomycota</taxon>
        <taxon>Pezizomycotina</taxon>
        <taxon>Dothideomycetes</taxon>
        <taxon>Pleosporomycetidae</taxon>
        <taxon>Pleosporales</taxon>
        <taxon>Pleosporineae</taxon>
        <taxon>Phaeosphaeriaceae</taxon>
        <taxon>Parastagonospora</taxon>
    </lineage>
</organism>
<evidence type="ECO:0000313" key="2">
    <source>
        <dbReference type="Proteomes" id="UP000663193"/>
    </source>
</evidence>
<accession>A0A7U2I2I3</accession>
<dbReference type="VEuPathDB" id="FungiDB:JI435_410570"/>
<dbReference type="EMBL" id="CP069029">
    <property type="protein sequence ID" value="QRC97456.1"/>
    <property type="molecule type" value="Genomic_DNA"/>
</dbReference>
<gene>
    <name evidence="1" type="ORF">JI435_410570</name>
</gene>
<dbReference type="Proteomes" id="UP000663193">
    <property type="component" value="Chromosome 7"/>
</dbReference>
<reference evidence="2" key="1">
    <citation type="journal article" date="2021" name="BMC Genomics">
        <title>Chromosome-level genome assembly and manually-curated proteome of model necrotroph Parastagonospora nodorum Sn15 reveals a genome-wide trove of candidate effector homologs, and redundancy of virulence-related functions within an accessory chromosome.</title>
        <authorList>
            <person name="Bertazzoni S."/>
            <person name="Jones D.A.B."/>
            <person name="Phan H.T."/>
            <person name="Tan K.-C."/>
            <person name="Hane J.K."/>
        </authorList>
    </citation>
    <scope>NUCLEOTIDE SEQUENCE [LARGE SCALE GENOMIC DNA]</scope>
    <source>
        <strain evidence="2">SN15 / ATCC MYA-4574 / FGSC 10173)</strain>
    </source>
</reference>
<keyword evidence="2" id="KW-1185">Reference proteome</keyword>
<name>A0A7U2I2I3_PHANO</name>
<dbReference type="AlphaFoldDB" id="A0A7U2I2I3"/>
<protein>
    <submittedName>
        <fullName evidence="1">Uncharacterized protein</fullName>
    </submittedName>
</protein>